<feature type="region of interest" description="Disordered" evidence="8">
    <location>
        <begin position="1"/>
        <end position="25"/>
    </location>
</feature>
<comment type="subcellular location">
    <subcellularLocation>
        <location evidence="1">Cell inner membrane</location>
        <topology evidence="1">Single-pass membrane protein</topology>
    </subcellularLocation>
</comment>
<name>A0A2R3QM71_ECTME</name>
<organism evidence="12 13">
    <name type="scientific">Ectopseudomonas mendocina</name>
    <name type="common">Pseudomonas mendocina</name>
    <dbReference type="NCBI Taxonomy" id="300"/>
    <lineage>
        <taxon>Bacteria</taxon>
        <taxon>Pseudomonadati</taxon>
        <taxon>Pseudomonadota</taxon>
        <taxon>Gammaproteobacteria</taxon>
        <taxon>Pseudomonadales</taxon>
        <taxon>Pseudomonadaceae</taxon>
        <taxon>Ectopseudomonas</taxon>
    </lineage>
</organism>
<feature type="domain" description="DUF883" evidence="11">
    <location>
        <begin position="143"/>
        <end position="172"/>
    </location>
</feature>
<evidence type="ECO:0000256" key="1">
    <source>
        <dbReference type="ARBA" id="ARBA00004377"/>
    </source>
</evidence>
<keyword evidence="5 9" id="KW-0812">Transmembrane</keyword>
<dbReference type="AlphaFoldDB" id="A0A2R3QM71"/>
<evidence type="ECO:0000259" key="11">
    <source>
        <dbReference type="Pfam" id="PF19029"/>
    </source>
</evidence>
<protein>
    <submittedName>
        <fullName evidence="12">DUF883 domain-containing protein</fullName>
    </submittedName>
</protein>
<evidence type="ECO:0000256" key="9">
    <source>
        <dbReference type="SAM" id="Phobius"/>
    </source>
</evidence>
<keyword evidence="7 9" id="KW-0472">Membrane</keyword>
<proteinExistence type="inferred from homology"/>
<feature type="compositionally biased region" description="Polar residues" evidence="8">
    <location>
        <begin position="1"/>
        <end position="17"/>
    </location>
</feature>
<dbReference type="Pfam" id="PF19029">
    <property type="entry name" value="DUF883_C"/>
    <property type="match status" value="1"/>
</dbReference>
<evidence type="ECO:0000256" key="5">
    <source>
        <dbReference type="ARBA" id="ARBA00022692"/>
    </source>
</evidence>
<evidence type="ECO:0000256" key="7">
    <source>
        <dbReference type="ARBA" id="ARBA00023136"/>
    </source>
</evidence>
<dbReference type="Proteomes" id="UP000238327">
    <property type="component" value="Chromosome"/>
</dbReference>
<evidence type="ECO:0000256" key="8">
    <source>
        <dbReference type="SAM" id="MobiDB-lite"/>
    </source>
</evidence>
<keyword evidence="4" id="KW-0997">Cell inner membrane</keyword>
<dbReference type="GO" id="GO:0043022">
    <property type="term" value="F:ribosome binding"/>
    <property type="evidence" value="ECO:0007669"/>
    <property type="project" value="InterPro"/>
</dbReference>
<dbReference type="InterPro" id="IPR043604">
    <property type="entry name" value="DUF883_N"/>
</dbReference>
<accession>A0A2R3QM71</accession>
<feature type="transmembrane region" description="Helical" evidence="9">
    <location>
        <begin position="152"/>
        <end position="170"/>
    </location>
</feature>
<evidence type="ECO:0000256" key="6">
    <source>
        <dbReference type="ARBA" id="ARBA00022989"/>
    </source>
</evidence>
<sequence>MATSRKISRTSVETRQTLPLHPDHNARQCADLFGSASYVPADRYLQEPRMQSPTNAPQSGVNGQGRVTPSSASLDKASPSLSQEFNSFLADVEDLFKETASLTGADLDQFKARLGTRIATARASLESMGDVIVERAQNTASATNDYVHERPWSVIGVSAAAAFLVGLLVARRG</sequence>
<feature type="region of interest" description="Disordered" evidence="8">
    <location>
        <begin position="49"/>
        <end position="79"/>
    </location>
</feature>
<dbReference type="PANTHER" id="PTHR35893">
    <property type="entry name" value="INNER MEMBRANE PROTEIN-RELATED"/>
    <property type="match status" value="1"/>
</dbReference>
<keyword evidence="3" id="KW-1003">Cell membrane</keyword>
<feature type="domain" description="DUF883" evidence="10">
    <location>
        <begin position="81"/>
        <end position="130"/>
    </location>
</feature>
<dbReference type="Pfam" id="PF05957">
    <property type="entry name" value="DUF883"/>
    <property type="match status" value="1"/>
</dbReference>
<dbReference type="EMBL" id="CP027657">
    <property type="protein sequence ID" value="AVO52886.1"/>
    <property type="molecule type" value="Genomic_DNA"/>
</dbReference>
<evidence type="ECO:0000313" key="12">
    <source>
        <dbReference type="EMBL" id="AVO52886.1"/>
    </source>
</evidence>
<comment type="similarity">
    <text evidence="2">Belongs to the ElaB/YgaM/YqjD family.</text>
</comment>
<evidence type="ECO:0000256" key="2">
    <source>
        <dbReference type="ARBA" id="ARBA00010423"/>
    </source>
</evidence>
<evidence type="ECO:0000259" key="10">
    <source>
        <dbReference type="Pfam" id="PF05957"/>
    </source>
</evidence>
<dbReference type="GO" id="GO:0005886">
    <property type="term" value="C:plasma membrane"/>
    <property type="evidence" value="ECO:0007669"/>
    <property type="project" value="UniProtKB-SubCell"/>
</dbReference>
<dbReference type="InterPro" id="IPR043605">
    <property type="entry name" value="DUF883_C"/>
</dbReference>
<evidence type="ECO:0000256" key="3">
    <source>
        <dbReference type="ARBA" id="ARBA00022475"/>
    </source>
</evidence>
<dbReference type="PANTHER" id="PTHR35893:SF3">
    <property type="entry name" value="INNER MEMBRANE PROTEIN"/>
    <property type="match status" value="1"/>
</dbReference>
<keyword evidence="6 9" id="KW-1133">Transmembrane helix</keyword>
<reference evidence="12 13" key="1">
    <citation type="submission" date="2018-03" db="EMBL/GenBank/DDBJ databases">
        <title>Complete genome sequence and methylome analysis of Pseudomonas mendocina NEB 698.</title>
        <authorList>
            <person name="Morgan R.D."/>
        </authorList>
    </citation>
    <scope>NUCLEOTIDE SEQUENCE [LARGE SCALE GENOMIC DNA]</scope>
    <source>
        <strain evidence="12 13">NEB698</strain>
    </source>
</reference>
<dbReference type="InterPro" id="IPR010279">
    <property type="entry name" value="YqjD/ElaB"/>
</dbReference>
<evidence type="ECO:0000256" key="4">
    <source>
        <dbReference type="ARBA" id="ARBA00022519"/>
    </source>
</evidence>
<evidence type="ECO:0000313" key="13">
    <source>
        <dbReference type="Proteomes" id="UP000238327"/>
    </source>
</evidence>
<gene>
    <name evidence="12" type="ORF">C7A17_08935</name>
</gene>